<protein>
    <submittedName>
        <fullName evidence="2">Uncharacterized protein</fullName>
    </submittedName>
</protein>
<feature type="transmembrane region" description="Helical" evidence="1">
    <location>
        <begin position="149"/>
        <end position="170"/>
    </location>
</feature>
<evidence type="ECO:0000256" key="1">
    <source>
        <dbReference type="SAM" id="Phobius"/>
    </source>
</evidence>
<name>A0A8J3ZYH0_9ACTN</name>
<evidence type="ECO:0000313" key="3">
    <source>
        <dbReference type="Proteomes" id="UP000635606"/>
    </source>
</evidence>
<keyword evidence="1" id="KW-0812">Transmembrane</keyword>
<keyword evidence="1" id="KW-1133">Transmembrane helix</keyword>
<comment type="caution">
    <text evidence="2">The sequence shown here is derived from an EMBL/GenBank/DDBJ whole genome shotgun (WGS) entry which is preliminary data.</text>
</comment>
<accession>A0A8J3ZYH0</accession>
<gene>
    <name evidence="2" type="ORF">Voc01_060990</name>
</gene>
<evidence type="ECO:0000313" key="2">
    <source>
        <dbReference type="EMBL" id="GIJ71182.1"/>
    </source>
</evidence>
<keyword evidence="1" id="KW-0472">Membrane</keyword>
<feature type="transmembrane region" description="Helical" evidence="1">
    <location>
        <begin position="117"/>
        <end position="137"/>
    </location>
</feature>
<proteinExistence type="predicted"/>
<feature type="transmembrane region" description="Helical" evidence="1">
    <location>
        <begin position="177"/>
        <end position="196"/>
    </location>
</feature>
<reference evidence="2" key="1">
    <citation type="submission" date="2021-01" db="EMBL/GenBank/DDBJ databases">
        <title>Whole genome shotgun sequence of Virgisporangium ochraceum NBRC 16418.</title>
        <authorList>
            <person name="Komaki H."/>
            <person name="Tamura T."/>
        </authorList>
    </citation>
    <scope>NUCLEOTIDE SEQUENCE</scope>
    <source>
        <strain evidence="2">NBRC 16418</strain>
    </source>
</reference>
<dbReference type="InterPro" id="IPR045393">
    <property type="entry name" value="DUF6518"/>
</dbReference>
<feature type="transmembrane region" description="Helical" evidence="1">
    <location>
        <begin position="53"/>
        <end position="70"/>
    </location>
</feature>
<keyword evidence="3" id="KW-1185">Reference proteome</keyword>
<dbReference type="EMBL" id="BOPH01000086">
    <property type="protein sequence ID" value="GIJ71182.1"/>
    <property type="molecule type" value="Genomic_DNA"/>
</dbReference>
<feature type="transmembrane region" description="Helical" evidence="1">
    <location>
        <begin position="90"/>
        <end position="110"/>
    </location>
</feature>
<dbReference type="AlphaFoldDB" id="A0A8J3ZYH0"/>
<feature type="transmembrane region" description="Helical" evidence="1">
    <location>
        <begin position="27"/>
        <end position="46"/>
    </location>
</feature>
<dbReference type="Pfam" id="PF20128">
    <property type="entry name" value="DUF6518"/>
    <property type="match status" value="1"/>
</dbReference>
<sequence length="197" mass="20138">MAVVAVAGGFLLGFLDFVWIRFMPSAVAHLGNSSAVWAVAAFWYGYRARAWRVAAGGAAVGLVVAVPSYYLAATLVQDDDLAVIGQPSSLLWMAFGVLAGVVFGVAGAWARTDGWRQVVGAAAPGAVLFAEAALLAGRVGDPSYGTEPAWQAALDVALGVLVVVLAVAPWRRRLQALAAAVPLAVVGVAAFVVAGFG</sequence>
<organism evidence="2 3">
    <name type="scientific">Virgisporangium ochraceum</name>
    <dbReference type="NCBI Taxonomy" id="65505"/>
    <lineage>
        <taxon>Bacteria</taxon>
        <taxon>Bacillati</taxon>
        <taxon>Actinomycetota</taxon>
        <taxon>Actinomycetes</taxon>
        <taxon>Micromonosporales</taxon>
        <taxon>Micromonosporaceae</taxon>
        <taxon>Virgisporangium</taxon>
    </lineage>
</organism>
<dbReference type="Proteomes" id="UP000635606">
    <property type="component" value="Unassembled WGS sequence"/>
</dbReference>